<proteinExistence type="inferred from homology"/>
<dbReference type="OrthoDB" id="4062651at2759"/>
<evidence type="ECO:0000256" key="3">
    <source>
        <dbReference type="ARBA" id="ARBA00022525"/>
    </source>
</evidence>
<dbReference type="AlphaFoldDB" id="A0A4Z2IPI9"/>
<evidence type="ECO:0000256" key="1">
    <source>
        <dbReference type="ARBA" id="ARBA00004498"/>
    </source>
</evidence>
<evidence type="ECO:0000256" key="7">
    <source>
        <dbReference type="ARBA" id="ARBA00022837"/>
    </source>
</evidence>
<comment type="subcellular location">
    <subcellularLocation>
        <location evidence="1">Secreted</location>
        <location evidence="1">Extracellular space</location>
        <location evidence="1">Extracellular matrix</location>
    </subcellularLocation>
</comment>
<dbReference type="FunFam" id="2.10.25.10:FF:000010">
    <property type="entry name" value="Pro-epidermal growth factor"/>
    <property type="match status" value="1"/>
</dbReference>
<dbReference type="InterPro" id="IPR001881">
    <property type="entry name" value="EGF-like_Ca-bd_dom"/>
</dbReference>
<dbReference type="SMART" id="SM00179">
    <property type="entry name" value="EGF_CA"/>
    <property type="match status" value="4"/>
</dbReference>
<comment type="caution">
    <text evidence="13">The sequence shown here is derived from an EMBL/GenBank/DDBJ whole genome shotgun (WGS) entry which is preliminary data.</text>
</comment>
<evidence type="ECO:0000313" key="14">
    <source>
        <dbReference type="Proteomes" id="UP000314294"/>
    </source>
</evidence>
<dbReference type="CDD" id="cd00054">
    <property type="entry name" value="EGF_CA"/>
    <property type="match status" value="4"/>
</dbReference>
<dbReference type="PANTHER" id="PTHR24034:SF158">
    <property type="entry name" value="FIBULIN 2"/>
    <property type="match status" value="1"/>
</dbReference>
<keyword evidence="9" id="KW-0325">Glycoprotein</keyword>
<evidence type="ECO:0000313" key="13">
    <source>
        <dbReference type="EMBL" id="TNN79717.1"/>
    </source>
</evidence>
<keyword evidence="6" id="KW-0677">Repeat</keyword>
<name>A0A4Z2IPI9_9TELE</name>
<evidence type="ECO:0000256" key="4">
    <source>
        <dbReference type="ARBA" id="ARBA00022530"/>
    </source>
</evidence>
<dbReference type="EMBL" id="SRLO01000062">
    <property type="protein sequence ID" value="TNN79717.1"/>
    <property type="molecule type" value="Genomic_DNA"/>
</dbReference>
<protein>
    <submittedName>
        <fullName evidence="13">Fibulin-2</fullName>
    </submittedName>
</protein>
<dbReference type="InterPro" id="IPR050751">
    <property type="entry name" value="ECM_structural_protein"/>
</dbReference>
<comment type="similarity">
    <text evidence="2">Belongs to the fibulin family.</text>
</comment>
<feature type="region of interest" description="Disordered" evidence="11">
    <location>
        <begin position="316"/>
        <end position="351"/>
    </location>
</feature>
<dbReference type="Gene3D" id="2.10.25.10">
    <property type="entry name" value="Laminin"/>
    <property type="match status" value="4"/>
</dbReference>
<evidence type="ECO:0000256" key="2">
    <source>
        <dbReference type="ARBA" id="ARBA00006127"/>
    </source>
</evidence>
<keyword evidence="7" id="KW-0106">Calcium</keyword>
<evidence type="ECO:0000256" key="11">
    <source>
        <dbReference type="SAM" id="MobiDB-lite"/>
    </source>
</evidence>
<dbReference type="InterPro" id="IPR026823">
    <property type="entry name" value="cEGF"/>
</dbReference>
<keyword evidence="5 10" id="KW-0245">EGF-like domain</keyword>
<dbReference type="PROSITE" id="PS00010">
    <property type="entry name" value="ASX_HYDROXYL"/>
    <property type="match status" value="3"/>
</dbReference>
<keyword evidence="8" id="KW-1015">Disulfide bond</keyword>
<dbReference type="SUPFAM" id="SSF57196">
    <property type="entry name" value="EGF/Laminin"/>
    <property type="match status" value="1"/>
</dbReference>
<feature type="domain" description="EGF-like" evidence="12">
    <location>
        <begin position="62"/>
        <end position="100"/>
    </location>
</feature>
<evidence type="ECO:0000256" key="10">
    <source>
        <dbReference type="PROSITE-ProRule" id="PRU00076"/>
    </source>
</evidence>
<dbReference type="PANTHER" id="PTHR24034">
    <property type="entry name" value="EGF-LIKE DOMAIN-CONTAINING PROTEIN"/>
    <property type="match status" value="1"/>
</dbReference>
<dbReference type="InterPro" id="IPR000152">
    <property type="entry name" value="EGF-type_Asp/Asn_hydroxyl_site"/>
</dbReference>
<sequence>MERSVLTGFGKISDNAHLSDVNECWRYPGRICAQTCENTRGSYRCSCTAGFSLASDGKNCEDKNECDQNPCSQECANIYGSYQCYCRQGYHLKEDGHTCEDIDECSQSIGNLCTFKCVNVAGSYQCACPPRGYVLSANGRTCRDIDECTTGTHNCSFGQTCYNLQGGFRCLSFNCPHNYKKVADTLPTSFQRGFGVPPLVKDPSLLVRPDLCGANTAVCCGVQSGYDVVQVQSRVAAFEVVQQCVLSRPGGFTSQSARVLQGEFFSTSSTSGNPHFPHLQHFSLLVMQRSSDPAHSPQCGILNWVSACAEPLTPYDLEQEAPPTTTPHPFDLLLTPTAQQTEASRRTGTVG</sequence>
<dbReference type="InterPro" id="IPR009030">
    <property type="entry name" value="Growth_fac_rcpt_cys_sf"/>
</dbReference>
<evidence type="ECO:0000256" key="5">
    <source>
        <dbReference type="ARBA" id="ARBA00022536"/>
    </source>
</evidence>
<comment type="caution">
    <text evidence="10">Lacks conserved residue(s) required for the propagation of feature annotation.</text>
</comment>
<gene>
    <name evidence="13" type="primary">Fbln2_2</name>
    <name evidence="13" type="ORF">EYF80_010091</name>
</gene>
<dbReference type="PROSITE" id="PS01186">
    <property type="entry name" value="EGF_2"/>
    <property type="match status" value="2"/>
</dbReference>
<keyword evidence="14" id="KW-1185">Reference proteome</keyword>
<dbReference type="FunFam" id="2.10.25.10:FF:000078">
    <property type="entry name" value="Fibulin-1"/>
    <property type="match status" value="2"/>
</dbReference>
<dbReference type="InterPro" id="IPR049883">
    <property type="entry name" value="NOTCH1_EGF-like"/>
</dbReference>
<keyword evidence="4" id="KW-0272">Extracellular matrix</keyword>
<evidence type="ECO:0000256" key="9">
    <source>
        <dbReference type="ARBA" id="ARBA00023180"/>
    </source>
</evidence>
<evidence type="ECO:0000256" key="6">
    <source>
        <dbReference type="ARBA" id="ARBA00022737"/>
    </source>
</evidence>
<reference evidence="13 14" key="1">
    <citation type="submission" date="2019-03" db="EMBL/GenBank/DDBJ databases">
        <title>First draft genome of Liparis tanakae, snailfish: a comprehensive survey of snailfish specific genes.</title>
        <authorList>
            <person name="Kim W."/>
            <person name="Song I."/>
            <person name="Jeong J.-H."/>
            <person name="Kim D."/>
            <person name="Kim S."/>
            <person name="Ryu S."/>
            <person name="Song J.Y."/>
            <person name="Lee S.K."/>
        </authorList>
    </citation>
    <scope>NUCLEOTIDE SEQUENCE [LARGE SCALE GENOMIC DNA]</scope>
    <source>
        <tissue evidence="13">Muscle</tissue>
    </source>
</reference>
<dbReference type="Pfam" id="PF12662">
    <property type="entry name" value="cEGF"/>
    <property type="match status" value="2"/>
</dbReference>
<organism evidence="13 14">
    <name type="scientific">Liparis tanakae</name>
    <name type="common">Tanaka's snailfish</name>
    <dbReference type="NCBI Taxonomy" id="230148"/>
    <lineage>
        <taxon>Eukaryota</taxon>
        <taxon>Metazoa</taxon>
        <taxon>Chordata</taxon>
        <taxon>Craniata</taxon>
        <taxon>Vertebrata</taxon>
        <taxon>Euteleostomi</taxon>
        <taxon>Actinopterygii</taxon>
        <taxon>Neopterygii</taxon>
        <taxon>Teleostei</taxon>
        <taxon>Neoteleostei</taxon>
        <taxon>Acanthomorphata</taxon>
        <taxon>Eupercaria</taxon>
        <taxon>Perciformes</taxon>
        <taxon>Cottioidei</taxon>
        <taxon>Cottales</taxon>
        <taxon>Liparidae</taxon>
        <taxon>Liparis</taxon>
    </lineage>
</organism>
<dbReference type="Proteomes" id="UP000314294">
    <property type="component" value="Unassembled WGS sequence"/>
</dbReference>
<dbReference type="SUPFAM" id="SSF57184">
    <property type="entry name" value="Growth factor receptor domain"/>
    <property type="match status" value="1"/>
</dbReference>
<feature type="domain" description="EGF-like" evidence="12">
    <location>
        <begin position="20"/>
        <end position="61"/>
    </location>
</feature>
<evidence type="ECO:0000256" key="8">
    <source>
        <dbReference type="ARBA" id="ARBA00023157"/>
    </source>
</evidence>
<dbReference type="PROSITE" id="PS01187">
    <property type="entry name" value="EGF_CA"/>
    <property type="match status" value="2"/>
</dbReference>
<dbReference type="Pfam" id="PF07645">
    <property type="entry name" value="EGF_CA"/>
    <property type="match status" value="1"/>
</dbReference>
<accession>A0A4Z2IPI9</accession>
<dbReference type="SMART" id="SM00181">
    <property type="entry name" value="EGF"/>
    <property type="match status" value="4"/>
</dbReference>
<dbReference type="GO" id="GO:0005509">
    <property type="term" value="F:calcium ion binding"/>
    <property type="evidence" value="ECO:0007669"/>
    <property type="project" value="InterPro"/>
</dbReference>
<keyword evidence="3" id="KW-0964">Secreted</keyword>
<evidence type="ECO:0000259" key="12">
    <source>
        <dbReference type="PROSITE" id="PS50026"/>
    </source>
</evidence>
<dbReference type="PROSITE" id="PS50026">
    <property type="entry name" value="EGF_3"/>
    <property type="match status" value="2"/>
</dbReference>
<dbReference type="InterPro" id="IPR018097">
    <property type="entry name" value="EGF_Ca-bd_CS"/>
</dbReference>
<dbReference type="InterPro" id="IPR000742">
    <property type="entry name" value="EGF"/>
</dbReference>